<protein>
    <submittedName>
        <fullName evidence="9">C2H2-type domain-containing protein</fullName>
    </submittedName>
</protein>
<evidence type="ECO:0000313" key="9">
    <source>
        <dbReference type="WBParaSite" id="EVEC_0000217301-mRNA-1"/>
    </source>
</evidence>
<dbReference type="PROSITE" id="PS50157">
    <property type="entry name" value="ZINC_FINGER_C2H2_2"/>
    <property type="match status" value="4"/>
</dbReference>
<evidence type="ECO:0000313" key="8">
    <source>
        <dbReference type="Proteomes" id="UP000274131"/>
    </source>
</evidence>
<reference evidence="7 8" key="2">
    <citation type="submission" date="2018-10" db="EMBL/GenBank/DDBJ databases">
        <authorList>
            <consortium name="Pathogen Informatics"/>
        </authorList>
    </citation>
    <scope>NUCLEOTIDE SEQUENCE [LARGE SCALE GENOMIC DNA]</scope>
</reference>
<proteinExistence type="predicted"/>
<dbReference type="PANTHER" id="PTHR24379:SF121">
    <property type="entry name" value="C2H2-TYPE DOMAIN-CONTAINING PROTEIN"/>
    <property type="match status" value="1"/>
</dbReference>
<feature type="domain" description="C2H2-type" evidence="6">
    <location>
        <begin position="208"/>
        <end position="232"/>
    </location>
</feature>
<feature type="domain" description="C2H2-type" evidence="6">
    <location>
        <begin position="240"/>
        <end position="268"/>
    </location>
</feature>
<dbReference type="SUPFAM" id="SSF57667">
    <property type="entry name" value="beta-beta-alpha zinc fingers"/>
    <property type="match status" value="2"/>
</dbReference>
<gene>
    <name evidence="7" type="ORF">EVEC_LOCUS1881</name>
</gene>
<dbReference type="Pfam" id="PF00096">
    <property type="entry name" value="zf-C2H2"/>
    <property type="match status" value="2"/>
</dbReference>
<keyword evidence="3 5" id="KW-0863">Zinc-finger</keyword>
<evidence type="ECO:0000259" key="6">
    <source>
        <dbReference type="PROSITE" id="PS50157"/>
    </source>
</evidence>
<dbReference type="PROSITE" id="PS00028">
    <property type="entry name" value="ZINC_FINGER_C2H2_1"/>
    <property type="match status" value="3"/>
</dbReference>
<evidence type="ECO:0000256" key="4">
    <source>
        <dbReference type="ARBA" id="ARBA00022833"/>
    </source>
</evidence>
<dbReference type="Gene3D" id="3.30.160.60">
    <property type="entry name" value="Classic Zinc Finger"/>
    <property type="match status" value="2"/>
</dbReference>
<feature type="domain" description="C2H2-type" evidence="6">
    <location>
        <begin position="179"/>
        <end position="207"/>
    </location>
</feature>
<evidence type="ECO:0000256" key="2">
    <source>
        <dbReference type="ARBA" id="ARBA00022737"/>
    </source>
</evidence>
<dbReference type="InterPro" id="IPR036236">
    <property type="entry name" value="Znf_C2H2_sf"/>
</dbReference>
<evidence type="ECO:0000256" key="5">
    <source>
        <dbReference type="PROSITE-ProRule" id="PRU00042"/>
    </source>
</evidence>
<accession>A0A158Q9I9</accession>
<keyword evidence="1" id="KW-0479">Metal-binding</keyword>
<dbReference type="SMART" id="SM00355">
    <property type="entry name" value="ZnF_C2H2"/>
    <property type="match status" value="5"/>
</dbReference>
<evidence type="ECO:0000256" key="1">
    <source>
        <dbReference type="ARBA" id="ARBA00022723"/>
    </source>
</evidence>
<dbReference type="WBParaSite" id="EVEC_0000217301-mRNA-1">
    <property type="protein sequence ID" value="EVEC_0000217301-mRNA-1"/>
    <property type="gene ID" value="EVEC_0000217301"/>
</dbReference>
<feature type="domain" description="C2H2-type" evidence="6">
    <location>
        <begin position="269"/>
        <end position="296"/>
    </location>
</feature>
<dbReference type="STRING" id="51028.A0A158Q9I9"/>
<dbReference type="GO" id="GO:0008270">
    <property type="term" value="F:zinc ion binding"/>
    <property type="evidence" value="ECO:0007669"/>
    <property type="project" value="UniProtKB-KW"/>
</dbReference>
<dbReference type="AlphaFoldDB" id="A0A158Q9I9"/>
<dbReference type="InterPro" id="IPR013087">
    <property type="entry name" value="Znf_C2H2_type"/>
</dbReference>
<keyword evidence="2" id="KW-0677">Repeat</keyword>
<keyword evidence="8" id="KW-1185">Reference proteome</keyword>
<dbReference type="Proteomes" id="UP000274131">
    <property type="component" value="Unassembled WGS sequence"/>
</dbReference>
<organism evidence="9">
    <name type="scientific">Enterobius vermicularis</name>
    <name type="common">Human pinworm</name>
    <dbReference type="NCBI Taxonomy" id="51028"/>
    <lineage>
        <taxon>Eukaryota</taxon>
        <taxon>Metazoa</taxon>
        <taxon>Ecdysozoa</taxon>
        <taxon>Nematoda</taxon>
        <taxon>Chromadorea</taxon>
        <taxon>Rhabditida</taxon>
        <taxon>Spirurina</taxon>
        <taxon>Oxyuridomorpha</taxon>
        <taxon>Oxyuroidea</taxon>
        <taxon>Oxyuridae</taxon>
        <taxon>Enterobius</taxon>
    </lineage>
</organism>
<dbReference type="EMBL" id="UXUI01007279">
    <property type="protein sequence ID" value="VDD86738.1"/>
    <property type="molecule type" value="Genomic_DNA"/>
</dbReference>
<evidence type="ECO:0000256" key="3">
    <source>
        <dbReference type="ARBA" id="ARBA00022771"/>
    </source>
</evidence>
<name>A0A158Q9I9_ENTVE</name>
<dbReference type="PANTHER" id="PTHR24379">
    <property type="entry name" value="KRAB AND ZINC FINGER DOMAIN-CONTAINING"/>
    <property type="match status" value="1"/>
</dbReference>
<reference evidence="9" key="1">
    <citation type="submission" date="2016-04" db="UniProtKB">
        <authorList>
            <consortium name="WormBaseParasite"/>
        </authorList>
    </citation>
    <scope>IDENTIFICATION</scope>
</reference>
<dbReference type="OrthoDB" id="6020621at2759"/>
<sequence>MHFDAFADSLALVEKEIEKALLEGFADFDRCNSLPEVPDLCGDSLSSGLVGSGADTLVDLTTRGIRVCGSPQETTDQFAIDSSSSHAGERVFDSIFNSSEKGDEPQCDNPGKSSTVARMVPSTREVPLSEEQETKRHSSCSFSEIFTDDLIRLVAASGGNRSKSITGKSKNNAKELVFYKCSYCNFSGRFRSQLQRHISGVHYVERRFSCELCEKRYMYKGDLARHVNQKHSVGNVPERFQCAYCSTVLSSKYSLRNHEAGKHLLEKPFVCPVCDFAFVDAYRLKKHTFTHQSVRLYGCGKCKYGARNAKDLKTHLSRVHMLHSFEGTVELARCGGCKFPEVLSLQKLKDHLRVCHRELAEVKGVIGGETGAFTAEVTRLEMERGFRGLAMSLIPMGFRSTQFRKRD</sequence>
<keyword evidence="4" id="KW-0862">Zinc</keyword>
<evidence type="ECO:0000313" key="7">
    <source>
        <dbReference type="EMBL" id="VDD86738.1"/>
    </source>
</evidence>